<protein>
    <submittedName>
        <fullName evidence="1">Uncharacterized protein</fullName>
    </submittedName>
</protein>
<proteinExistence type="predicted"/>
<dbReference type="AlphaFoldDB" id="A0A1G8D8F7"/>
<organism evidence="1 2">
    <name type="scientific">Flavobacterium omnivorum</name>
    <dbReference type="NCBI Taxonomy" id="178355"/>
    <lineage>
        <taxon>Bacteria</taxon>
        <taxon>Pseudomonadati</taxon>
        <taxon>Bacteroidota</taxon>
        <taxon>Flavobacteriia</taxon>
        <taxon>Flavobacteriales</taxon>
        <taxon>Flavobacteriaceae</taxon>
        <taxon>Flavobacterium</taxon>
    </lineage>
</organism>
<dbReference type="EMBL" id="FNDB01000009">
    <property type="protein sequence ID" value="SDH54022.1"/>
    <property type="molecule type" value="Genomic_DNA"/>
</dbReference>
<accession>A0A1G8D8F7</accession>
<name>A0A1G8D8F7_9FLAO</name>
<keyword evidence="2" id="KW-1185">Reference proteome</keyword>
<evidence type="ECO:0000313" key="1">
    <source>
        <dbReference type="EMBL" id="SDH54022.1"/>
    </source>
</evidence>
<sequence length="105" mass="11877">MKKPSTKSPHFELSGSSYFQVIHQFLDFTLLASHCLNKNLGYSRVMAFIDSLKLFLLARRRIVSVLLFLAVLFIATSSFAVSSLAIFIITSFTFSWTLFLSSSKK</sequence>
<evidence type="ECO:0000313" key="2">
    <source>
        <dbReference type="Proteomes" id="UP000199274"/>
    </source>
</evidence>
<reference evidence="2" key="1">
    <citation type="submission" date="2016-10" db="EMBL/GenBank/DDBJ databases">
        <authorList>
            <person name="Varghese N."/>
            <person name="Submissions S."/>
        </authorList>
    </citation>
    <scope>NUCLEOTIDE SEQUENCE [LARGE SCALE GENOMIC DNA]</scope>
    <source>
        <strain evidence="2">CGMCC 1.2747</strain>
    </source>
</reference>
<dbReference type="Proteomes" id="UP000199274">
    <property type="component" value="Unassembled WGS sequence"/>
</dbReference>
<gene>
    <name evidence="1" type="ORF">SAMN04488062_10960</name>
</gene>